<dbReference type="Gene3D" id="3.20.20.70">
    <property type="entry name" value="Aldolase class I"/>
    <property type="match status" value="1"/>
</dbReference>
<sequence length="113" mass="12146">ALLEETRMEPNGRFANGNLAAYLVPVHADAPTFDVTFLDGTVAPQTASLKIDPVRIAPAVVLAPMAGITNVAFRQLCHEVGSPTPLYVRETIVVGEDRAGHVDMDFGCPWSTR</sequence>
<comment type="caution">
    <text evidence="1">The sequence shown here is derived from an EMBL/GenBank/DDBJ whole genome shotgun (WGS) entry which is preliminary data.</text>
</comment>
<dbReference type="InterPro" id="IPR013785">
    <property type="entry name" value="Aldolase_TIM"/>
</dbReference>
<evidence type="ECO:0000313" key="1">
    <source>
        <dbReference type="EMBL" id="MFD1047514.1"/>
    </source>
</evidence>
<organism evidence="1 2">
    <name type="scientific">Kibdelosporangium lantanae</name>
    <dbReference type="NCBI Taxonomy" id="1497396"/>
    <lineage>
        <taxon>Bacteria</taxon>
        <taxon>Bacillati</taxon>
        <taxon>Actinomycetota</taxon>
        <taxon>Actinomycetes</taxon>
        <taxon>Pseudonocardiales</taxon>
        <taxon>Pseudonocardiaceae</taxon>
        <taxon>Kibdelosporangium</taxon>
    </lineage>
</organism>
<protein>
    <recommendedName>
        <fullName evidence="3">tRNA dihydrouridine synthase DusB</fullName>
    </recommendedName>
</protein>
<name>A0ABW3ME82_9PSEU</name>
<dbReference type="Gene3D" id="3.30.365.10">
    <property type="entry name" value="Aldehyde oxidase/xanthine dehydrogenase, molybdopterin binding domain"/>
    <property type="match status" value="1"/>
</dbReference>
<proteinExistence type="predicted"/>
<dbReference type="SUPFAM" id="SSF56003">
    <property type="entry name" value="Molybdenum cofactor-binding domain"/>
    <property type="match status" value="1"/>
</dbReference>
<dbReference type="Proteomes" id="UP001597045">
    <property type="component" value="Unassembled WGS sequence"/>
</dbReference>
<accession>A0ABW3ME82</accession>
<reference evidence="2" key="1">
    <citation type="journal article" date="2019" name="Int. J. Syst. Evol. Microbiol.">
        <title>The Global Catalogue of Microorganisms (GCM) 10K type strain sequencing project: providing services to taxonomists for standard genome sequencing and annotation.</title>
        <authorList>
            <consortium name="The Broad Institute Genomics Platform"/>
            <consortium name="The Broad Institute Genome Sequencing Center for Infectious Disease"/>
            <person name="Wu L."/>
            <person name="Ma J."/>
        </authorList>
    </citation>
    <scope>NUCLEOTIDE SEQUENCE [LARGE SCALE GENOMIC DNA]</scope>
    <source>
        <strain evidence="2">JCM 31486</strain>
    </source>
</reference>
<dbReference type="InterPro" id="IPR037165">
    <property type="entry name" value="AldOxase/xan_DH_Mopterin-bd_sf"/>
</dbReference>
<keyword evidence="2" id="KW-1185">Reference proteome</keyword>
<evidence type="ECO:0008006" key="3">
    <source>
        <dbReference type="Google" id="ProtNLM"/>
    </source>
</evidence>
<dbReference type="SUPFAM" id="SSF51395">
    <property type="entry name" value="FMN-linked oxidoreductases"/>
    <property type="match status" value="1"/>
</dbReference>
<evidence type="ECO:0000313" key="2">
    <source>
        <dbReference type="Proteomes" id="UP001597045"/>
    </source>
</evidence>
<feature type="non-terminal residue" evidence="1">
    <location>
        <position position="1"/>
    </location>
</feature>
<dbReference type="EMBL" id="JBHTIS010001112">
    <property type="protein sequence ID" value="MFD1047514.1"/>
    <property type="molecule type" value="Genomic_DNA"/>
</dbReference>
<gene>
    <name evidence="1" type="ORF">ACFQ1S_19195</name>
</gene>